<dbReference type="CDD" id="cd18808">
    <property type="entry name" value="SF1_C_Upf1"/>
    <property type="match status" value="1"/>
</dbReference>
<name>A0ABN9TCE7_9DINO</name>
<evidence type="ECO:0000313" key="2">
    <source>
        <dbReference type="EMBL" id="CAK0843344.1"/>
    </source>
</evidence>
<dbReference type="InterPro" id="IPR027417">
    <property type="entry name" value="P-loop_NTPase"/>
</dbReference>
<sequence>MERKLPDSPSWTNEAELDIVKQYVTELVLSRGVRLDEIGVISPYRKQCSLIRRWLEDQGWGDIDVGTVEVFQGNEREAIVISTVRSQKRGDDLQADMKYSIGFLGSFRRTNVALSRARALVVVVGNAELLSQDETWMKVLAETVSMGALRTSSGWMTAAQANQLMPSVAKHRAQGLREDGSYTWSVDATGTFRVSTDYQHLVVADDGGLRRTQGTCGLGLGTANVGVGFFEDEEDTVNAEAVWREFD</sequence>
<proteinExistence type="predicted"/>
<accession>A0ABN9TCE7</accession>
<dbReference type="PANTHER" id="PTHR10887:SF322">
    <property type="entry name" value="HELICASE MOV-10"/>
    <property type="match status" value="1"/>
</dbReference>
<evidence type="ECO:0000259" key="1">
    <source>
        <dbReference type="Pfam" id="PF13087"/>
    </source>
</evidence>
<feature type="domain" description="DNA2/NAM7 helicase-like C-terminal" evidence="1">
    <location>
        <begin position="7"/>
        <end position="127"/>
    </location>
</feature>
<dbReference type="Proteomes" id="UP001189429">
    <property type="component" value="Unassembled WGS sequence"/>
</dbReference>
<dbReference type="SUPFAM" id="SSF52540">
    <property type="entry name" value="P-loop containing nucleoside triphosphate hydrolases"/>
    <property type="match status" value="1"/>
</dbReference>
<gene>
    <name evidence="2" type="ORF">PCOR1329_LOCUS37720</name>
</gene>
<dbReference type="Gene3D" id="3.40.50.300">
    <property type="entry name" value="P-loop containing nucleotide triphosphate hydrolases"/>
    <property type="match status" value="1"/>
</dbReference>
<comment type="caution">
    <text evidence="2">The sequence shown here is derived from an EMBL/GenBank/DDBJ whole genome shotgun (WGS) entry which is preliminary data.</text>
</comment>
<reference evidence="2" key="1">
    <citation type="submission" date="2023-10" db="EMBL/GenBank/DDBJ databases">
        <authorList>
            <person name="Chen Y."/>
            <person name="Shah S."/>
            <person name="Dougan E. K."/>
            <person name="Thang M."/>
            <person name="Chan C."/>
        </authorList>
    </citation>
    <scope>NUCLEOTIDE SEQUENCE [LARGE SCALE GENOMIC DNA]</scope>
</reference>
<dbReference type="Pfam" id="PF13087">
    <property type="entry name" value="AAA_12"/>
    <property type="match status" value="1"/>
</dbReference>
<organism evidence="2 3">
    <name type="scientific">Prorocentrum cordatum</name>
    <dbReference type="NCBI Taxonomy" id="2364126"/>
    <lineage>
        <taxon>Eukaryota</taxon>
        <taxon>Sar</taxon>
        <taxon>Alveolata</taxon>
        <taxon>Dinophyceae</taxon>
        <taxon>Prorocentrales</taxon>
        <taxon>Prorocentraceae</taxon>
        <taxon>Prorocentrum</taxon>
    </lineage>
</organism>
<dbReference type="InterPro" id="IPR041679">
    <property type="entry name" value="DNA2/NAM7-like_C"/>
</dbReference>
<keyword evidence="3" id="KW-1185">Reference proteome</keyword>
<protein>
    <recommendedName>
        <fullName evidence="1">DNA2/NAM7 helicase-like C-terminal domain-containing protein</fullName>
    </recommendedName>
</protein>
<dbReference type="InterPro" id="IPR047187">
    <property type="entry name" value="SF1_C_Upf1"/>
</dbReference>
<dbReference type="EMBL" id="CAUYUJ010014571">
    <property type="protein sequence ID" value="CAK0843344.1"/>
    <property type="molecule type" value="Genomic_DNA"/>
</dbReference>
<dbReference type="InterPro" id="IPR045055">
    <property type="entry name" value="DNA2/NAM7-like"/>
</dbReference>
<dbReference type="PANTHER" id="PTHR10887">
    <property type="entry name" value="DNA2/NAM7 HELICASE FAMILY"/>
    <property type="match status" value="1"/>
</dbReference>
<evidence type="ECO:0000313" key="3">
    <source>
        <dbReference type="Proteomes" id="UP001189429"/>
    </source>
</evidence>